<keyword evidence="2" id="KW-1185">Reference proteome</keyword>
<reference evidence="1 2" key="1">
    <citation type="submission" date="2021-06" db="EMBL/GenBank/DDBJ databases">
        <title>A haploid diamondback moth (Plutella xylostella L.) genome assembly resolves 31 chromosomes and identifies a diamide resistance mutation.</title>
        <authorList>
            <person name="Ward C.M."/>
            <person name="Perry K.D."/>
            <person name="Baker G."/>
            <person name="Powis K."/>
            <person name="Heckel D.G."/>
            <person name="Baxter S.W."/>
        </authorList>
    </citation>
    <scope>NUCLEOTIDE SEQUENCE [LARGE SCALE GENOMIC DNA]</scope>
    <source>
        <strain evidence="1 2">LV</strain>
        <tissue evidence="1">Single pupa</tissue>
    </source>
</reference>
<name>A0ABQ7QCS2_PLUXY</name>
<proteinExistence type="predicted"/>
<organism evidence="1 2">
    <name type="scientific">Plutella xylostella</name>
    <name type="common">Diamondback moth</name>
    <name type="synonym">Plutella maculipennis</name>
    <dbReference type="NCBI Taxonomy" id="51655"/>
    <lineage>
        <taxon>Eukaryota</taxon>
        <taxon>Metazoa</taxon>
        <taxon>Ecdysozoa</taxon>
        <taxon>Arthropoda</taxon>
        <taxon>Hexapoda</taxon>
        <taxon>Insecta</taxon>
        <taxon>Pterygota</taxon>
        <taxon>Neoptera</taxon>
        <taxon>Endopterygota</taxon>
        <taxon>Lepidoptera</taxon>
        <taxon>Glossata</taxon>
        <taxon>Ditrysia</taxon>
        <taxon>Yponomeutoidea</taxon>
        <taxon>Plutellidae</taxon>
        <taxon>Plutella</taxon>
    </lineage>
</organism>
<protein>
    <submittedName>
        <fullName evidence="1">Uncharacterized protein</fullName>
    </submittedName>
</protein>
<dbReference type="EMBL" id="JAHIBW010000019">
    <property type="protein sequence ID" value="KAG7301763.1"/>
    <property type="molecule type" value="Genomic_DNA"/>
</dbReference>
<gene>
    <name evidence="1" type="ORF">JYU34_014761</name>
</gene>
<comment type="caution">
    <text evidence="1">The sequence shown here is derived from an EMBL/GenBank/DDBJ whole genome shotgun (WGS) entry which is preliminary data.</text>
</comment>
<evidence type="ECO:0000313" key="1">
    <source>
        <dbReference type="EMBL" id="KAG7301763.1"/>
    </source>
</evidence>
<feature type="non-terminal residue" evidence="1">
    <location>
        <position position="1"/>
    </location>
</feature>
<dbReference type="Proteomes" id="UP000823941">
    <property type="component" value="Chromosome 19"/>
</dbReference>
<sequence length="108" mass="11703">VGSARASTPYPTAAELRRVTLSVCGPQRPDDIFRHCWSVIDLAIVFAPDCALVEGLDGSNGGYTIHELLAEQIRRDALTNSFPPLFLRVFGSASARFRVGPASQCIKN</sequence>
<accession>A0ABQ7QCS2</accession>
<evidence type="ECO:0000313" key="2">
    <source>
        <dbReference type="Proteomes" id="UP000823941"/>
    </source>
</evidence>